<gene>
    <name evidence="1" type="ORF">LSINAPIS_LOCUS15279</name>
</gene>
<proteinExistence type="predicted"/>
<keyword evidence="2" id="KW-1185">Reference proteome</keyword>
<sequence>MFFLKSGETLYLPEAALDLFPAIQIQISLPAEMMVIVLNDLVLDHRAFAPLSPRHYFMHHFPSR</sequence>
<evidence type="ECO:0000313" key="1">
    <source>
        <dbReference type="EMBL" id="VVD05812.1"/>
    </source>
</evidence>
<name>A0A5E4R9A5_9NEOP</name>
<dbReference type="EMBL" id="FZQP02007025">
    <property type="protein sequence ID" value="VVD05812.1"/>
    <property type="molecule type" value="Genomic_DNA"/>
</dbReference>
<organism evidence="1 2">
    <name type="scientific">Leptidea sinapis</name>
    <dbReference type="NCBI Taxonomy" id="189913"/>
    <lineage>
        <taxon>Eukaryota</taxon>
        <taxon>Metazoa</taxon>
        <taxon>Ecdysozoa</taxon>
        <taxon>Arthropoda</taxon>
        <taxon>Hexapoda</taxon>
        <taxon>Insecta</taxon>
        <taxon>Pterygota</taxon>
        <taxon>Neoptera</taxon>
        <taxon>Endopterygota</taxon>
        <taxon>Lepidoptera</taxon>
        <taxon>Glossata</taxon>
        <taxon>Ditrysia</taxon>
        <taxon>Papilionoidea</taxon>
        <taxon>Pieridae</taxon>
        <taxon>Dismorphiinae</taxon>
        <taxon>Leptidea</taxon>
    </lineage>
</organism>
<reference evidence="1 2" key="1">
    <citation type="submission" date="2017-07" db="EMBL/GenBank/DDBJ databases">
        <authorList>
            <person name="Talla V."/>
            <person name="Backstrom N."/>
        </authorList>
    </citation>
    <scope>NUCLEOTIDE SEQUENCE [LARGE SCALE GENOMIC DNA]</scope>
</reference>
<dbReference type="AlphaFoldDB" id="A0A5E4R9A5"/>
<protein>
    <submittedName>
        <fullName evidence="1">Uncharacterized protein</fullName>
    </submittedName>
</protein>
<evidence type="ECO:0000313" key="2">
    <source>
        <dbReference type="Proteomes" id="UP000324832"/>
    </source>
</evidence>
<dbReference type="Proteomes" id="UP000324832">
    <property type="component" value="Unassembled WGS sequence"/>
</dbReference>
<accession>A0A5E4R9A5</accession>